<dbReference type="InterPro" id="IPR034085">
    <property type="entry name" value="TOG"/>
</dbReference>
<evidence type="ECO:0000256" key="1">
    <source>
        <dbReference type="SAM" id="MobiDB-lite"/>
    </source>
</evidence>
<dbReference type="PANTHER" id="PTHR21567">
    <property type="entry name" value="CLASP"/>
    <property type="match status" value="1"/>
</dbReference>
<feature type="region of interest" description="Disordered" evidence="1">
    <location>
        <begin position="220"/>
        <end position="245"/>
    </location>
</feature>
<dbReference type="GO" id="GO:0000776">
    <property type="term" value="C:kinetochore"/>
    <property type="evidence" value="ECO:0007669"/>
    <property type="project" value="TreeGrafter"/>
</dbReference>
<dbReference type="EMBL" id="JBBPFD010000048">
    <property type="protein sequence ID" value="KAK7880805.1"/>
    <property type="molecule type" value="Genomic_DNA"/>
</dbReference>
<dbReference type="GO" id="GO:0008017">
    <property type="term" value="F:microtubule binding"/>
    <property type="evidence" value="ECO:0007669"/>
    <property type="project" value="TreeGrafter"/>
</dbReference>
<feature type="region of interest" description="Disordered" evidence="1">
    <location>
        <begin position="284"/>
        <end position="330"/>
    </location>
</feature>
<dbReference type="GO" id="GO:0045180">
    <property type="term" value="C:basal cortex"/>
    <property type="evidence" value="ECO:0007669"/>
    <property type="project" value="TreeGrafter"/>
</dbReference>
<protein>
    <recommendedName>
        <fullName evidence="2">TOG domain-containing protein</fullName>
    </recommendedName>
</protein>
<dbReference type="PANTHER" id="PTHR21567:SF9">
    <property type="entry name" value="CLIP-ASSOCIATING PROTEIN"/>
    <property type="match status" value="1"/>
</dbReference>
<dbReference type="InterPro" id="IPR016024">
    <property type="entry name" value="ARM-type_fold"/>
</dbReference>
<dbReference type="InterPro" id="IPR011989">
    <property type="entry name" value="ARM-like"/>
</dbReference>
<dbReference type="GO" id="GO:0005881">
    <property type="term" value="C:cytoplasmic microtubule"/>
    <property type="evidence" value="ECO:0007669"/>
    <property type="project" value="TreeGrafter"/>
</dbReference>
<dbReference type="Gene3D" id="1.25.10.10">
    <property type="entry name" value="Leucine-rich Repeat Variant"/>
    <property type="match status" value="3"/>
</dbReference>
<organism evidence="3 4">
    <name type="scientific">Mugilogobius chulae</name>
    <name type="common">yellowstripe goby</name>
    <dbReference type="NCBI Taxonomy" id="88201"/>
    <lineage>
        <taxon>Eukaryota</taxon>
        <taxon>Metazoa</taxon>
        <taxon>Chordata</taxon>
        <taxon>Craniata</taxon>
        <taxon>Vertebrata</taxon>
        <taxon>Euteleostomi</taxon>
        <taxon>Actinopterygii</taxon>
        <taxon>Neopterygii</taxon>
        <taxon>Teleostei</taxon>
        <taxon>Neoteleostei</taxon>
        <taxon>Acanthomorphata</taxon>
        <taxon>Gobiaria</taxon>
        <taxon>Gobiiformes</taxon>
        <taxon>Gobioidei</taxon>
        <taxon>Gobiidae</taxon>
        <taxon>Gobionellinae</taxon>
        <taxon>Mugilogobius</taxon>
    </lineage>
</organism>
<dbReference type="SUPFAM" id="SSF48371">
    <property type="entry name" value="ARM repeat"/>
    <property type="match status" value="1"/>
</dbReference>
<gene>
    <name evidence="3" type="ORF">WMY93_032545</name>
</gene>
<proteinExistence type="predicted"/>
<evidence type="ECO:0000313" key="3">
    <source>
        <dbReference type="EMBL" id="KAK7880805.1"/>
    </source>
</evidence>
<feature type="domain" description="TOG" evidence="2">
    <location>
        <begin position="322"/>
        <end position="596"/>
    </location>
</feature>
<name>A0AAW0MR37_9GOBI</name>
<dbReference type="SMART" id="SM01349">
    <property type="entry name" value="TOG"/>
    <property type="match status" value="1"/>
</dbReference>
<dbReference type="GO" id="GO:0005815">
    <property type="term" value="C:microtubule organizing center"/>
    <property type="evidence" value="ECO:0007669"/>
    <property type="project" value="TreeGrafter"/>
</dbReference>
<evidence type="ECO:0000259" key="2">
    <source>
        <dbReference type="SMART" id="SM01349"/>
    </source>
</evidence>
<evidence type="ECO:0000313" key="4">
    <source>
        <dbReference type="Proteomes" id="UP001460270"/>
    </source>
</evidence>
<reference evidence="4" key="1">
    <citation type="submission" date="2024-04" db="EMBL/GenBank/DDBJ databases">
        <title>Salinicola lusitanus LLJ914,a marine bacterium isolated from the Okinawa Trough.</title>
        <authorList>
            <person name="Li J."/>
        </authorList>
    </citation>
    <scope>NUCLEOTIDE SEQUENCE [LARGE SCALE GENOMIC DNA]</scope>
</reference>
<dbReference type="Proteomes" id="UP001460270">
    <property type="component" value="Unassembled WGS sequence"/>
</dbReference>
<feature type="non-terminal residue" evidence="3">
    <location>
        <position position="1"/>
    </location>
</feature>
<dbReference type="GO" id="GO:0090307">
    <property type="term" value="P:mitotic spindle assembly"/>
    <property type="evidence" value="ECO:0007669"/>
    <property type="project" value="TreeGrafter"/>
</dbReference>
<dbReference type="GO" id="GO:0072686">
    <property type="term" value="C:mitotic spindle"/>
    <property type="evidence" value="ECO:0007669"/>
    <property type="project" value="TreeGrafter"/>
</dbReference>
<dbReference type="GO" id="GO:0040001">
    <property type="term" value="P:establishment of mitotic spindle localization"/>
    <property type="evidence" value="ECO:0007669"/>
    <property type="project" value="TreeGrafter"/>
</dbReference>
<keyword evidence="4" id="KW-1185">Reference proteome</keyword>
<sequence>CSACSWRRWWTSWLCTERSSRLALRSPHSAAEKMGADLLGSVQAKVQRALDVTRESFPCELQFNPHALHRDQTQTPNLKVKVAILRYIQALTALMDRFIQQQRDQAGRVAHHHLDRSQERRRTQDGFVEHIQFFSSWSGEELRPSLISALPGETQLEDRCKQAAQVVLISLFELNTPEFSMLLGALPKTFQDGTTKLLHHHLKSATSGLARYCSLPQTQTCPGRSSLQRGTGRGSPLMSPTNHSVMFDVDPEASEEVCGSKSPDDETRANRETLFSLGVSWDSSGLGDTADAPPPRALIGPRFKDYNPQNYSDNERPDQGQDNASPSEQVELVGSLLKSLSQAEAGDLGLEQRKHSLLELLKVSRDESVSVWDEHFKTTLLLLLETLNDAENSIRALSLRVMKEILKNQPQRFKNYAELTIMKTLETLEAHEDSHKEVVRAAEETALALASLSEQQKKRPWRWPRLSSQSSVVRAAEETALALASSLVPEQCLKVLCPIVQTADFPVNMAAIKMQTKAVDRISREPLLLLLPDLIPGLLQGYDNTESSVRKASVFCLVSIYSVIGEDLKPFLSQLTGSKMKLLNLYIKRAQTTASNSSSSSDISSY</sequence>
<dbReference type="AlphaFoldDB" id="A0AAW0MR37"/>
<accession>A0AAW0MR37</accession>
<feature type="compositionally biased region" description="Polar residues" evidence="1">
    <location>
        <begin position="220"/>
        <end position="229"/>
    </location>
</feature>
<comment type="caution">
    <text evidence="3">The sequence shown here is derived from an EMBL/GenBank/DDBJ whole genome shotgun (WGS) entry which is preliminary data.</text>
</comment>
<dbReference type="GO" id="GO:0005876">
    <property type="term" value="C:spindle microtubule"/>
    <property type="evidence" value="ECO:0007669"/>
    <property type="project" value="TreeGrafter"/>
</dbReference>